<dbReference type="Proteomes" id="UP001302602">
    <property type="component" value="Unassembled WGS sequence"/>
</dbReference>
<dbReference type="RefSeq" id="XP_062645316.1">
    <property type="nucleotide sequence ID" value="XM_062785771.1"/>
</dbReference>
<dbReference type="InterPro" id="IPR036864">
    <property type="entry name" value="Zn2-C6_fun-type_DNA-bd_sf"/>
</dbReference>
<proteinExistence type="predicted"/>
<evidence type="ECO:0000259" key="3">
    <source>
        <dbReference type="PROSITE" id="PS50048"/>
    </source>
</evidence>
<dbReference type="SUPFAM" id="SSF57701">
    <property type="entry name" value="Zn2/Cys6 DNA-binding domain"/>
    <property type="match status" value="2"/>
</dbReference>
<dbReference type="GeneID" id="87822537"/>
<dbReference type="PROSITE" id="PS50048">
    <property type="entry name" value="ZN2_CY6_FUNGAL_2"/>
    <property type="match status" value="1"/>
</dbReference>
<dbReference type="GO" id="GO:0008270">
    <property type="term" value="F:zinc ion binding"/>
    <property type="evidence" value="ECO:0007669"/>
    <property type="project" value="InterPro"/>
</dbReference>
<evidence type="ECO:0000256" key="2">
    <source>
        <dbReference type="SAM" id="MobiDB-lite"/>
    </source>
</evidence>
<accession>A0AAN6TVJ4</accession>
<dbReference type="EMBL" id="MU853233">
    <property type="protein sequence ID" value="KAK4121545.1"/>
    <property type="molecule type" value="Genomic_DNA"/>
</dbReference>
<reference evidence="4" key="2">
    <citation type="submission" date="2023-05" db="EMBL/GenBank/DDBJ databases">
        <authorList>
            <consortium name="Lawrence Berkeley National Laboratory"/>
            <person name="Steindorff A."/>
            <person name="Hensen N."/>
            <person name="Bonometti L."/>
            <person name="Westerberg I."/>
            <person name="Brannstrom I.O."/>
            <person name="Guillou S."/>
            <person name="Cros-Aarteil S."/>
            <person name="Calhoun S."/>
            <person name="Haridas S."/>
            <person name="Kuo A."/>
            <person name="Mondo S."/>
            <person name="Pangilinan J."/>
            <person name="Riley R."/>
            <person name="Labutti K."/>
            <person name="Andreopoulos B."/>
            <person name="Lipzen A."/>
            <person name="Chen C."/>
            <person name="Yanf M."/>
            <person name="Daum C."/>
            <person name="Ng V."/>
            <person name="Clum A."/>
            <person name="Ohm R."/>
            <person name="Martin F."/>
            <person name="Silar P."/>
            <person name="Natvig D."/>
            <person name="Lalanne C."/>
            <person name="Gautier V."/>
            <person name="Ament-Velasquez S.L."/>
            <person name="Kruys A."/>
            <person name="Hutchinson M.I."/>
            <person name="Powell A.J."/>
            <person name="Barry K."/>
            <person name="Miller A.N."/>
            <person name="Grigoriev I.V."/>
            <person name="Debuchy R."/>
            <person name="Gladieux P."/>
            <person name="Thoren M.H."/>
            <person name="Johannesson H."/>
        </authorList>
    </citation>
    <scope>NUCLEOTIDE SEQUENCE</scope>
    <source>
        <strain evidence="4">CBS 731.68</strain>
    </source>
</reference>
<feature type="compositionally biased region" description="Basic and acidic residues" evidence="2">
    <location>
        <begin position="1"/>
        <end position="10"/>
    </location>
</feature>
<gene>
    <name evidence="4" type="ORF">N657DRAFT_109238</name>
</gene>
<name>A0AAN6TVJ4_9PEZI</name>
<dbReference type="InterPro" id="IPR001138">
    <property type="entry name" value="Zn2Cys6_DnaBD"/>
</dbReference>
<sequence>MAPTKKKEGTATHPIDLTASNPVVRGRVTKGTPRRGNGSGGGGRRTPGDGADPNPPKLGKESGPACLNCKKNKARCDRVLACEKCVNAGVVCREAEDKGKGKGNGNDGCGNGALAAAPPGKPLKACARCKEQHASCVRGRKCVRCDKRGLDCVIG</sequence>
<keyword evidence="5" id="KW-1185">Reference proteome</keyword>
<feature type="domain" description="Zn(2)-C6 fungal-type" evidence="3">
    <location>
        <begin position="65"/>
        <end position="94"/>
    </location>
</feature>
<evidence type="ECO:0000313" key="5">
    <source>
        <dbReference type="Proteomes" id="UP001302602"/>
    </source>
</evidence>
<dbReference type="Gene3D" id="4.10.240.10">
    <property type="entry name" value="Zn(2)-C6 fungal-type DNA-binding domain"/>
    <property type="match status" value="1"/>
</dbReference>
<dbReference type="SMART" id="SM00066">
    <property type="entry name" value="GAL4"/>
    <property type="match status" value="1"/>
</dbReference>
<dbReference type="AlphaFoldDB" id="A0AAN6TVJ4"/>
<evidence type="ECO:0000256" key="1">
    <source>
        <dbReference type="ARBA" id="ARBA00023242"/>
    </source>
</evidence>
<protein>
    <recommendedName>
        <fullName evidence="3">Zn(2)-C6 fungal-type domain-containing protein</fullName>
    </recommendedName>
</protein>
<feature type="region of interest" description="Disordered" evidence="2">
    <location>
        <begin position="1"/>
        <end position="65"/>
    </location>
</feature>
<organism evidence="4 5">
    <name type="scientific">Parathielavia appendiculata</name>
    <dbReference type="NCBI Taxonomy" id="2587402"/>
    <lineage>
        <taxon>Eukaryota</taxon>
        <taxon>Fungi</taxon>
        <taxon>Dikarya</taxon>
        <taxon>Ascomycota</taxon>
        <taxon>Pezizomycotina</taxon>
        <taxon>Sordariomycetes</taxon>
        <taxon>Sordariomycetidae</taxon>
        <taxon>Sordariales</taxon>
        <taxon>Chaetomiaceae</taxon>
        <taxon>Parathielavia</taxon>
    </lineage>
</organism>
<keyword evidence="1" id="KW-0539">Nucleus</keyword>
<comment type="caution">
    <text evidence="4">The sequence shown here is derived from an EMBL/GenBank/DDBJ whole genome shotgun (WGS) entry which is preliminary data.</text>
</comment>
<dbReference type="GO" id="GO:0000981">
    <property type="term" value="F:DNA-binding transcription factor activity, RNA polymerase II-specific"/>
    <property type="evidence" value="ECO:0007669"/>
    <property type="project" value="InterPro"/>
</dbReference>
<reference evidence="4" key="1">
    <citation type="journal article" date="2023" name="Mol. Phylogenet. Evol.">
        <title>Genome-scale phylogeny and comparative genomics of the fungal order Sordariales.</title>
        <authorList>
            <person name="Hensen N."/>
            <person name="Bonometti L."/>
            <person name="Westerberg I."/>
            <person name="Brannstrom I.O."/>
            <person name="Guillou S."/>
            <person name="Cros-Aarteil S."/>
            <person name="Calhoun S."/>
            <person name="Haridas S."/>
            <person name="Kuo A."/>
            <person name="Mondo S."/>
            <person name="Pangilinan J."/>
            <person name="Riley R."/>
            <person name="LaButti K."/>
            <person name="Andreopoulos B."/>
            <person name="Lipzen A."/>
            <person name="Chen C."/>
            <person name="Yan M."/>
            <person name="Daum C."/>
            <person name="Ng V."/>
            <person name="Clum A."/>
            <person name="Steindorff A."/>
            <person name="Ohm R.A."/>
            <person name="Martin F."/>
            <person name="Silar P."/>
            <person name="Natvig D.O."/>
            <person name="Lalanne C."/>
            <person name="Gautier V."/>
            <person name="Ament-Velasquez S.L."/>
            <person name="Kruys A."/>
            <person name="Hutchinson M.I."/>
            <person name="Powell A.J."/>
            <person name="Barry K."/>
            <person name="Miller A.N."/>
            <person name="Grigoriev I.V."/>
            <person name="Debuchy R."/>
            <person name="Gladieux P."/>
            <person name="Hiltunen Thoren M."/>
            <person name="Johannesson H."/>
        </authorList>
    </citation>
    <scope>NUCLEOTIDE SEQUENCE</scope>
    <source>
        <strain evidence="4">CBS 731.68</strain>
    </source>
</reference>
<dbReference type="PROSITE" id="PS00463">
    <property type="entry name" value="ZN2_CY6_FUNGAL_1"/>
    <property type="match status" value="1"/>
</dbReference>
<evidence type="ECO:0000313" key="4">
    <source>
        <dbReference type="EMBL" id="KAK4121545.1"/>
    </source>
</evidence>